<organism evidence="3 4">
    <name type="scientific">Gonapodya prolifera (strain JEL478)</name>
    <name type="common">Monoblepharis prolifera</name>
    <dbReference type="NCBI Taxonomy" id="1344416"/>
    <lineage>
        <taxon>Eukaryota</taxon>
        <taxon>Fungi</taxon>
        <taxon>Fungi incertae sedis</taxon>
        <taxon>Chytridiomycota</taxon>
        <taxon>Chytridiomycota incertae sedis</taxon>
        <taxon>Monoblepharidomycetes</taxon>
        <taxon>Monoblepharidales</taxon>
        <taxon>Gonapodyaceae</taxon>
        <taxon>Gonapodya</taxon>
    </lineage>
</organism>
<proteinExistence type="predicted"/>
<keyword evidence="4" id="KW-1185">Reference proteome</keyword>
<reference evidence="3 4" key="1">
    <citation type="journal article" date="2015" name="Genome Biol. Evol.">
        <title>Phylogenomic analyses indicate that early fungi evolved digesting cell walls of algal ancestors of land plants.</title>
        <authorList>
            <person name="Chang Y."/>
            <person name="Wang S."/>
            <person name="Sekimoto S."/>
            <person name="Aerts A.L."/>
            <person name="Choi C."/>
            <person name="Clum A."/>
            <person name="LaButti K.M."/>
            <person name="Lindquist E.A."/>
            <person name="Yee Ngan C."/>
            <person name="Ohm R.A."/>
            <person name="Salamov A.A."/>
            <person name="Grigoriev I.V."/>
            <person name="Spatafora J.W."/>
            <person name="Berbee M.L."/>
        </authorList>
    </citation>
    <scope>NUCLEOTIDE SEQUENCE [LARGE SCALE GENOMIC DNA]</scope>
    <source>
        <strain evidence="3 4">JEL478</strain>
    </source>
</reference>
<dbReference type="OrthoDB" id="48988at2759"/>
<dbReference type="InterPro" id="IPR023210">
    <property type="entry name" value="NADP_OxRdtase_dom"/>
</dbReference>
<dbReference type="STRING" id="1344416.A0A139APR9"/>
<dbReference type="InterPro" id="IPR020471">
    <property type="entry name" value="AKR"/>
</dbReference>
<dbReference type="CDD" id="cd19079">
    <property type="entry name" value="AKR_EcYajO-like"/>
    <property type="match status" value="1"/>
</dbReference>
<dbReference type="InterPro" id="IPR036812">
    <property type="entry name" value="NAD(P)_OxRdtase_dom_sf"/>
</dbReference>
<evidence type="ECO:0000256" key="1">
    <source>
        <dbReference type="ARBA" id="ARBA00023002"/>
    </source>
</evidence>
<dbReference type="GO" id="GO:0005829">
    <property type="term" value="C:cytosol"/>
    <property type="evidence" value="ECO:0007669"/>
    <property type="project" value="UniProtKB-ARBA"/>
</dbReference>
<dbReference type="PRINTS" id="PR00069">
    <property type="entry name" value="ALDKETRDTASE"/>
</dbReference>
<dbReference type="GO" id="GO:0016491">
    <property type="term" value="F:oxidoreductase activity"/>
    <property type="evidence" value="ECO:0007669"/>
    <property type="project" value="UniProtKB-KW"/>
</dbReference>
<dbReference type="PANTHER" id="PTHR43364">
    <property type="entry name" value="NADH-SPECIFIC METHYLGLYOXAL REDUCTASE-RELATED"/>
    <property type="match status" value="1"/>
</dbReference>
<dbReference type="PANTHER" id="PTHR43364:SF4">
    <property type="entry name" value="NAD(P)-LINKED OXIDOREDUCTASE SUPERFAMILY PROTEIN"/>
    <property type="match status" value="1"/>
</dbReference>
<accession>A0A139APR9</accession>
<dbReference type="Pfam" id="PF00248">
    <property type="entry name" value="Aldo_ket_red"/>
    <property type="match status" value="1"/>
</dbReference>
<dbReference type="SUPFAM" id="SSF51430">
    <property type="entry name" value="NAD(P)-linked oxidoreductase"/>
    <property type="match status" value="1"/>
</dbReference>
<evidence type="ECO:0000313" key="4">
    <source>
        <dbReference type="Proteomes" id="UP000070544"/>
    </source>
</evidence>
<name>A0A139APR9_GONPJ</name>
<evidence type="ECO:0000313" key="3">
    <source>
        <dbReference type="EMBL" id="KXS18751.1"/>
    </source>
</evidence>
<evidence type="ECO:0000259" key="2">
    <source>
        <dbReference type="Pfam" id="PF00248"/>
    </source>
</evidence>
<keyword evidence="1" id="KW-0560">Oxidoreductase</keyword>
<gene>
    <name evidence="3" type="ORF">M427DRAFT_53681</name>
</gene>
<sequence>MADSGAQKNLEKMKYVRLGKTGLQVSRLTLGMMSYGDKRWAEWVIEEEDALPIIKYAWDSGINFWDTANVYSNGISEIITGHALTKYNIPRDRVVIATKVFSSIYPEDIGYRAFGAARPGVVDMNRGGLSRKEVESSLKRLGTDYIDLYQIHRYDNETPIEETMRALDDLVRIGKVRYLGASSMYAWQFSKAQYTAKLNGWTPFVSMREMIPLLQDQGVGMIPWSPLARGVLTGKNRQSVRVTTDPGIKRFIKTTEDVVVDRCVELSEKKKLTPSQVALAWMYTKPYVTSPIVGVSKTKYIDDLVGALEVKLNDDEIKFLEDAYTPRRVAGHI</sequence>
<dbReference type="OMA" id="LFCHRFD"/>
<dbReference type="FunFam" id="3.20.20.100:FF:000004">
    <property type="entry name" value="Oxidoreductase, aldo/keto reductase"/>
    <property type="match status" value="1"/>
</dbReference>
<dbReference type="AlphaFoldDB" id="A0A139APR9"/>
<dbReference type="EMBL" id="KQ965741">
    <property type="protein sequence ID" value="KXS18751.1"/>
    <property type="molecule type" value="Genomic_DNA"/>
</dbReference>
<dbReference type="Proteomes" id="UP000070544">
    <property type="component" value="Unassembled WGS sequence"/>
</dbReference>
<feature type="domain" description="NADP-dependent oxidoreductase" evidence="2">
    <location>
        <begin position="27"/>
        <end position="323"/>
    </location>
</feature>
<dbReference type="InterPro" id="IPR050523">
    <property type="entry name" value="AKR_Detox_Biosynth"/>
</dbReference>
<protein>
    <submittedName>
        <fullName evidence="3">Oxidoreductase</fullName>
    </submittedName>
</protein>
<dbReference type="Gene3D" id="3.20.20.100">
    <property type="entry name" value="NADP-dependent oxidoreductase domain"/>
    <property type="match status" value="1"/>
</dbReference>